<accession>A0A2G9HSU4</accession>
<dbReference type="AlphaFoldDB" id="A0A2G9HSU4"/>
<dbReference type="GO" id="GO:0047213">
    <property type="term" value="F:anthocyanidin 3-O-glucosyltransferase activity"/>
    <property type="evidence" value="ECO:0007669"/>
    <property type="project" value="UniProtKB-EC"/>
</dbReference>
<keyword evidence="2" id="KW-0808">Transferase</keyword>
<dbReference type="GO" id="GO:0080043">
    <property type="term" value="F:quercetin 3-O-glucosyltransferase activity"/>
    <property type="evidence" value="ECO:0007669"/>
    <property type="project" value="TreeGrafter"/>
</dbReference>
<protein>
    <submittedName>
        <fullName evidence="2">Anthocyanidin 3-O-glucosyltransferase</fullName>
        <ecNumber evidence="2">2.4.1.115</ecNumber>
    </submittedName>
</protein>
<dbReference type="PANTHER" id="PTHR11926:SF774">
    <property type="entry name" value="UDP-GLYCOSYLTRANSFERASE 85A1-RELATED"/>
    <property type="match status" value="1"/>
</dbReference>
<sequence>MVSPLHIGVLAFPFGTHAGPLLTLVQRLGASAPWIQFSFFNTATSNDKIFNARRSGSYENIKVYNVWDGKSEGFFGSHFEAVGLFLKASPGNFEKVIGEAEEETGLEICCFITDAFLWFACDLAERKGVPWVAFWTAPSCSLSAHVYTQEIVKAGGLSSTDFAETAEEEKTVRFIPGLEMVRFSDLPPEIFLDKNPSPFALTINIMVQKLPKSTAVVINSFEEIDPVITNYLKSKFQHFLNIGPSILSSPKLTSPDDKTVHLSAKLSKKRVQTVGSPR</sequence>
<dbReference type="EMBL" id="NKXS01001109">
    <property type="protein sequence ID" value="PIN20523.1"/>
    <property type="molecule type" value="Genomic_DNA"/>
</dbReference>
<proteinExistence type="inferred from homology"/>
<keyword evidence="2" id="KW-0328">Glycosyltransferase</keyword>
<evidence type="ECO:0000313" key="3">
    <source>
        <dbReference type="Proteomes" id="UP000231279"/>
    </source>
</evidence>
<keyword evidence="3" id="KW-1185">Reference proteome</keyword>
<evidence type="ECO:0000313" key="2">
    <source>
        <dbReference type="EMBL" id="PIN20523.1"/>
    </source>
</evidence>
<gene>
    <name evidence="2" type="ORF">CDL12_06786</name>
</gene>
<reference evidence="3" key="1">
    <citation type="journal article" date="2018" name="Gigascience">
        <title>Genome assembly of the Pink Ipe (Handroanthus impetiginosus, Bignoniaceae), a highly valued, ecologically keystone Neotropical timber forest tree.</title>
        <authorList>
            <person name="Silva-Junior O.B."/>
            <person name="Grattapaglia D."/>
            <person name="Novaes E."/>
            <person name="Collevatti R.G."/>
        </authorList>
    </citation>
    <scope>NUCLEOTIDE SEQUENCE [LARGE SCALE GENOMIC DNA]</scope>
    <source>
        <strain evidence="3">cv. UFG-1</strain>
    </source>
</reference>
<dbReference type="SUPFAM" id="SSF53756">
    <property type="entry name" value="UDP-Glycosyltransferase/glycogen phosphorylase"/>
    <property type="match status" value="1"/>
</dbReference>
<name>A0A2G9HSU4_9LAMI</name>
<dbReference type="Gene3D" id="3.40.50.2000">
    <property type="entry name" value="Glycogen Phosphorylase B"/>
    <property type="match status" value="1"/>
</dbReference>
<dbReference type="OrthoDB" id="5835829at2759"/>
<dbReference type="PANTHER" id="PTHR11926">
    <property type="entry name" value="GLUCOSYL/GLUCURONOSYL TRANSFERASES"/>
    <property type="match status" value="1"/>
</dbReference>
<dbReference type="GO" id="GO:0080044">
    <property type="term" value="F:quercetin 7-O-glucosyltransferase activity"/>
    <property type="evidence" value="ECO:0007669"/>
    <property type="project" value="TreeGrafter"/>
</dbReference>
<dbReference type="STRING" id="429701.A0A2G9HSU4"/>
<dbReference type="Proteomes" id="UP000231279">
    <property type="component" value="Unassembled WGS sequence"/>
</dbReference>
<comment type="similarity">
    <text evidence="1">Belongs to the UDP-glycosyltransferase family.</text>
</comment>
<comment type="caution">
    <text evidence="2">The sequence shown here is derived from an EMBL/GenBank/DDBJ whole genome shotgun (WGS) entry which is preliminary data.</text>
</comment>
<dbReference type="EC" id="2.4.1.115" evidence="2"/>
<organism evidence="2 3">
    <name type="scientific">Handroanthus impetiginosus</name>
    <dbReference type="NCBI Taxonomy" id="429701"/>
    <lineage>
        <taxon>Eukaryota</taxon>
        <taxon>Viridiplantae</taxon>
        <taxon>Streptophyta</taxon>
        <taxon>Embryophyta</taxon>
        <taxon>Tracheophyta</taxon>
        <taxon>Spermatophyta</taxon>
        <taxon>Magnoliopsida</taxon>
        <taxon>eudicotyledons</taxon>
        <taxon>Gunneridae</taxon>
        <taxon>Pentapetalae</taxon>
        <taxon>asterids</taxon>
        <taxon>lamiids</taxon>
        <taxon>Lamiales</taxon>
        <taxon>Bignoniaceae</taxon>
        <taxon>Crescentiina</taxon>
        <taxon>Tabebuia alliance</taxon>
        <taxon>Handroanthus</taxon>
    </lineage>
</organism>
<evidence type="ECO:0000256" key="1">
    <source>
        <dbReference type="ARBA" id="ARBA00009995"/>
    </source>
</evidence>